<dbReference type="RefSeq" id="WP_009580626.1">
    <property type="nucleotide sequence ID" value="NZ_AMZN01000048.1"/>
</dbReference>
<dbReference type="OrthoDB" id="815717at2"/>
<comment type="caution">
    <text evidence="1">The sequence shown here is derived from an EMBL/GenBank/DDBJ whole genome shotgun (WGS) entry which is preliminary data.</text>
</comment>
<dbReference type="STRING" id="1237149.C900_03262"/>
<evidence type="ECO:0000313" key="1">
    <source>
        <dbReference type="EMBL" id="ELR70827.1"/>
    </source>
</evidence>
<dbReference type="Proteomes" id="UP000011135">
    <property type="component" value="Unassembled WGS sequence"/>
</dbReference>
<dbReference type="AlphaFoldDB" id="L8JU58"/>
<keyword evidence="2" id="KW-1185">Reference proteome</keyword>
<accession>L8JU58</accession>
<organism evidence="1 2">
    <name type="scientific">Fulvivirga imtechensis AK7</name>
    <dbReference type="NCBI Taxonomy" id="1237149"/>
    <lineage>
        <taxon>Bacteria</taxon>
        <taxon>Pseudomonadati</taxon>
        <taxon>Bacteroidota</taxon>
        <taxon>Cytophagia</taxon>
        <taxon>Cytophagales</taxon>
        <taxon>Fulvivirgaceae</taxon>
        <taxon>Fulvivirga</taxon>
    </lineage>
</organism>
<dbReference type="eggNOG" id="COG3468">
    <property type="taxonomic scope" value="Bacteria"/>
</dbReference>
<evidence type="ECO:0000313" key="2">
    <source>
        <dbReference type="Proteomes" id="UP000011135"/>
    </source>
</evidence>
<sequence length="417" mass="47733">MKIKLYILVLYLIISTPVLFAQKNYVPGKVFTNENDTISGLIDYRNWEKNPDVVSFQRETGEVGIYTPLDIHGFEVNNEVYISAVVDLEISPFRANELTDDPALNIKVDTTFLLTIFEGRKSLYSNISDNGVENFYIKNGIDFELLVYKIFLKKGSYSSVKAENKKFIGQLKLYLNDCSSLDGQLSNLRYTQGSLVSLFKDYYSCVQSFPSYAKKKDRAKVSVGSLVGLSLTSINFKSEEFEALTNTDFKNSVRPALGVFIDFGLKRNNEKWSINNELLFTTYKFSEKYERYQNADNSYSTSMELGFSYLKVNNMVRYAYPLARLHAYINVGMSNGIVIKETNSQKGTMIINTVHNSRSGKIIEDVRKHEQGFLIGTGLRHRNHLFELRYEMGNGMSKLVSLNSQSRALYVLWAFRF</sequence>
<name>L8JU58_9BACT</name>
<gene>
    <name evidence="1" type="ORF">C900_03262</name>
</gene>
<proteinExistence type="predicted"/>
<dbReference type="EMBL" id="AMZN01000048">
    <property type="protein sequence ID" value="ELR70827.1"/>
    <property type="molecule type" value="Genomic_DNA"/>
</dbReference>
<reference evidence="1 2" key="1">
    <citation type="submission" date="2012-12" db="EMBL/GenBank/DDBJ databases">
        <title>Genome assembly of Fulvivirga imtechensis AK7.</title>
        <authorList>
            <person name="Nupur N."/>
            <person name="Khatri I."/>
            <person name="Kumar R."/>
            <person name="Subramanian S."/>
            <person name="Pinnaka A."/>
        </authorList>
    </citation>
    <scope>NUCLEOTIDE SEQUENCE [LARGE SCALE GENOMIC DNA]</scope>
    <source>
        <strain evidence="1 2">AK7</strain>
    </source>
</reference>
<protein>
    <submittedName>
        <fullName evidence="1">Uncharacterized protein</fullName>
    </submittedName>
</protein>